<dbReference type="InterPro" id="IPR000713">
    <property type="entry name" value="Mur_ligase_N"/>
</dbReference>
<dbReference type="InterPro" id="IPR013221">
    <property type="entry name" value="Mur_ligase_cen"/>
</dbReference>
<evidence type="ECO:0000256" key="5">
    <source>
        <dbReference type="ARBA" id="ARBA00022840"/>
    </source>
</evidence>
<dbReference type="Gene3D" id="3.40.1390.10">
    <property type="entry name" value="MurE/MurF, N-terminal domain"/>
    <property type="match status" value="1"/>
</dbReference>
<evidence type="ECO:0000256" key="2">
    <source>
        <dbReference type="ARBA" id="ARBA00022598"/>
    </source>
</evidence>
<gene>
    <name evidence="10 15" type="primary">murF</name>
    <name evidence="15" type="ORF">VMF7928_03491</name>
</gene>
<feature type="domain" description="Mur ligase central" evidence="14">
    <location>
        <begin position="105"/>
        <end position="294"/>
    </location>
</feature>
<dbReference type="RefSeq" id="WP_237362969.1">
    <property type="nucleotide sequence ID" value="NZ_CAKLDM010000002.1"/>
</dbReference>
<proteinExistence type="inferred from homology"/>
<keyword evidence="9 10" id="KW-0961">Cell wall biogenesis/degradation</keyword>
<feature type="binding site" evidence="10">
    <location>
        <begin position="107"/>
        <end position="113"/>
    </location>
    <ligand>
        <name>ATP</name>
        <dbReference type="ChEBI" id="CHEBI:30616"/>
    </ligand>
</feature>
<dbReference type="SUPFAM" id="SSF53244">
    <property type="entry name" value="MurD-like peptide ligases, peptide-binding domain"/>
    <property type="match status" value="1"/>
</dbReference>
<comment type="pathway">
    <text evidence="10 11">Cell wall biogenesis; peptidoglycan biosynthesis.</text>
</comment>
<feature type="domain" description="Mur ligase N-terminal catalytic" evidence="12">
    <location>
        <begin position="23"/>
        <end position="74"/>
    </location>
</feature>
<keyword evidence="5 10" id="KW-0067">ATP-binding</keyword>
<keyword evidence="4 10" id="KW-0547">Nucleotide-binding</keyword>
<evidence type="ECO:0000256" key="10">
    <source>
        <dbReference type="HAMAP-Rule" id="MF_02019"/>
    </source>
</evidence>
<dbReference type="EMBL" id="CAKLDM010000002">
    <property type="protein sequence ID" value="CAH0541294.1"/>
    <property type="molecule type" value="Genomic_DNA"/>
</dbReference>
<dbReference type="Gene3D" id="3.40.1190.10">
    <property type="entry name" value="Mur-like, catalytic domain"/>
    <property type="match status" value="1"/>
</dbReference>
<comment type="caution">
    <text evidence="15">The sequence shown here is derived from an EMBL/GenBank/DDBJ whole genome shotgun (WGS) entry which is preliminary data.</text>
</comment>
<keyword evidence="1 10" id="KW-0963">Cytoplasm</keyword>
<comment type="subcellular location">
    <subcellularLocation>
        <location evidence="10 11">Cytoplasm</location>
    </subcellularLocation>
</comment>
<dbReference type="InterPro" id="IPR036565">
    <property type="entry name" value="Mur-like_cat_sf"/>
</dbReference>
<dbReference type="Proteomes" id="UP000838748">
    <property type="component" value="Unassembled WGS sequence"/>
</dbReference>
<dbReference type="InterPro" id="IPR005863">
    <property type="entry name" value="UDP-N-AcMur_synth"/>
</dbReference>
<dbReference type="EC" id="6.3.2.10" evidence="10 11"/>
<dbReference type="Pfam" id="PF08245">
    <property type="entry name" value="Mur_ligase_M"/>
    <property type="match status" value="1"/>
</dbReference>
<dbReference type="SUPFAM" id="SSF53623">
    <property type="entry name" value="MurD-like peptide ligases, catalytic domain"/>
    <property type="match status" value="1"/>
</dbReference>
<evidence type="ECO:0000256" key="9">
    <source>
        <dbReference type="ARBA" id="ARBA00023316"/>
    </source>
</evidence>
<dbReference type="InterPro" id="IPR004101">
    <property type="entry name" value="Mur_ligase_C"/>
</dbReference>
<sequence length="453" mass="48847">MITVSLQTLAQVLDAKLIGQDTEIHSVSTDTRNIESGALFIALIGERFDAHNFLDKAIDSGASALLVSSEQIVSVPQLVVDDTKLALGKLGAWIHQQCETKTAAITGSCGKTTVKEMLSSILSQVGKVMYTQGNFNNEIGVPLTLLRSTPEDRFAVIELGANHVGEIAYTTQLVKPDVALVNNVAEAHLEGFGSIEGVKIAKGEIYQGLSAGGSAIINLDSCGEELWSDVLKDKKVRTFSVTNPQADFFASCVMMNSKGEADFVLHTPRGSAEVQLGIVGEHNIGNALAASALALEMDVNIEDIQAGLENLSNVKGRVEVIQLTDNITLIDDSYNASVPAMKAAADLLNCYSNKKWLILGYMAELGSDSESLHKEVAEHAAQYGFDHVLTFGDEAKVISQLCHGNHFDSHNDLINYVNHHLSLEEKHQHTLLVKGANSARMFEIAASLKEKYS</sequence>
<evidence type="ECO:0000256" key="6">
    <source>
        <dbReference type="ARBA" id="ARBA00022960"/>
    </source>
</evidence>
<evidence type="ECO:0000256" key="3">
    <source>
        <dbReference type="ARBA" id="ARBA00022618"/>
    </source>
</evidence>
<keyword evidence="6 10" id="KW-0133">Cell shape</keyword>
<dbReference type="HAMAP" id="MF_02019">
    <property type="entry name" value="MurF"/>
    <property type="match status" value="1"/>
</dbReference>
<evidence type="ECO:0000259" key="13">
    <source>
        <dbReference type="Pfam" id="PF02875"/>
    </source>
</evidence>
<dbReference type="Gene3D" id="3.90.190.20">
    <property type="entry name" value="Mur ligase, C-terminal domain"/>
    <property type="match status" value="1"/>
</dbReference>
<comment type="function">
    <text evidence="10 11">Involved in cell wall formation. Catalyzes the final step in the synthesis of UDP-N-acetylmuramoyl-pentapeptide, the precursor of murein.</text>
</comment>
<comment type="catalytic activity">
    <reaction evidence="10 11">
        <text>D-alanyl-D-alanine + UDP-N-acetyl-alpha-D-muramoyl-L-alanyl-gamma-D-glutamyl-meso-2,6-diaminopimelate + ATP = UDP-N-acetyl-alpha-D-muramoyl-L-alanyl-gamma-D-glutamyl-meso-2,6-diaminopimeloyl-D-alanyl-D-alanine + ADP + phosphate + H(+)</text>
        <dbReference type="Rhea" id="RHEA:28374"/>
        <dbReference type="ChEBI" id="CHEBI:15378"/>
        <dbReference type="ChEBI" id="CHEBI:30616"/>
        <dbReference type="ChEBI" id="CHEBI:43474"/>
        <dbReference type="ChEBI" id="CHEBI:57822"/>
        <dbReference type="ChEBI" id="CHEBI:61386"/>
        <dbReference type="ChEBI" id="CHEBI:83905"/>
        <dbReference type="ChEBI" id="CHEBI:456216"/>
        <dbReference type="EC" id="6.3.2.10"/>
    </reaction>
</comment>
<keyword evidence="7 10" id="KW-0573">Peptidoglycan synthesis</keyword>
<evidence type="ECO:0000256" key="4">
    <source>
        <dbReference type="ARBA" id="ARBA00022741"/>
    </source>
</evidence>
<keyword evidence="2 10" id="KW-0436">Ligase</keyword>
<protein>
    <recommendedName>
        <fullName evidence="10 11">UDP-N-acetylmuramoyl-tripeptide--D-alanyl-D-alanine ligase</fullName>
        <ecNumber evidence="10 11">6.3.2.10</ecNumber>
    </recommendedName>
    <alternativeName>
        <fullName evidence="10">D-alanyl-D-alanine-adding enzyme</fullName>
    </alternativeName>
</protein>
<dbReference type="PANTHER" id="PTHR43024">
    <property type="entry name" value="UDP-N-ACETYLMURAMOYL-TRIPEPTIDE--D-ALANYL-D-ALANINE LIGASE"/>
    <property type="match status" value="1"/>
</dbReference>
<keyword evidence="8 10" id="KW-0131">Cell cycle</keyword>
<dbReference type="Pfam" id="PF02875">
    <property type="entry name" value="Mur_ligase_C"/>
    <property type="match status" value="1"/>
</dbReference>
<keyword evidence="16" id="KW-1185">Reference proteome</keyword>
<evidence type="ECO:0000256" key="11">
    <source>
        <dbReference type="RuleBase" id="RU004136"/>
    </source>
</evidence>
<dbReference type="PANTHER" id="PTHR43024:SF1">
    <property type="entry name" value="UDP-N-ACETYLMURAMOYL-TRIPEPTIDE--D-ALANYL-D-ALANINE LIGASE"/>
    <property type="match status" value="1"/>
</dbReference>
<dbReference type="SUPFAM" id="SSF63418">
    <property type="entry name" value="MurE/MurF N-terminal domain"/>
    <property type="match status" value="1"/>
</dbReference>
<evidence type="ECO:0000256" key="8">
    <source>
        <dbReference type="ARBA" id="ARBA00023306"/>
    </source>
</evidence>
<evidence type="ECO:0000259" key="14">
    <source>
        <dbReference type="Pfam" id="PF08245"/>
    </source>
</evidence>
<dbReference type="InterPro" id="IPR035911">
    <property type="entry name" value="MurE/MurF_N"/>
</dbReference>
<reference evidence="15" key="1">
    <citation type="submission" date="2021-11" db="EMBL/GenBank/DDBJ databases">
        <authorList>
            <person name="Rodrigo-Torres L."/>
            <person name="Arahal R. D."/>
            <person name="Lucena T."/>
        </authorList>
    </citation>
    <scope>NUCLEOTIDE SEQUENCE</scope>
    <source>
        <strain evidence="15">CECT 7928</strain>
    </source>
</reference>
<evidence type="ECO:0000259" key="12">
    <source>
        <dbReference type="Pfam" id="PF01225"/>
    </source>
</evidence>
<dbReference type="NCBIfam" id="TIGR01143">
    <property type="entry name" value="murF"/>
    <property type="match status" value="1"/>
</dbReference>
<dbReference type="GO" id="GO:0047480">
    <property type="term" value="F:UDP-N-acetylmuramoyl-tripeptide-D-alanyl-D-alanine ligase activity"/>
    <property type="evidence" value="ECO:0007669"/>
    <property type="project" value="UniProtKB-EC"/>
</dbReference>
<keyword evidence="3 10" id="KW-0132">Cell division</keyword>
<organism evidence="15 16">
    <name type="scientific">Vibrio marisflavi CECT 7928</name>
    <dbReference type="NCBI Taxonomy" id="634439"/>
    <lineage>
        <taxon>Bacteria</taxon>
        <taxon>Pseudomonadati</taxon>
        <taxon>Pseudomonadota</taxon>
        <taxon>Gammaproteobacteria</taxon>
        <taxon>Vibrionales</taxon>
        <taxon>Vibrionaceae</taxon>
        <taxon>Vibrio</taxon>
    </lineage>
</organism>
<dbReference type="InterPro" id="IPR051046">
    <property type="entry name" value="MurCDEF_CellWall_CoF430Synth"/>
</dbReference>
<evidence type="ECO:0000256" key="7">
    <source>
        <dbReference type="ARBA" id="ARBA00022984"/>
    </source>
</evidence>
<dbReference type="Pfam" id="PF01225">
    <property type="entry name" value="Mur_ligase"/>
    <property type="match status" value="1"/>
</dbReference>
<accession>A0ABM9A819</accession>
<evidence type="ECO:0000313" key="15">
    <source>
        <dbReference type="EMBL" id="CAH0541294.1"/>
    </source>
</evidence>
<name>A0ABM9A819_9VIBR</name>
<dbReference type="InterPro" id="IPR036615">
    <property type="entry name" value="Mur_ligase_C_dom_sf"/>
</dbReference>
<evidence type="ECO:0000256" key="1">
    <source>
        <dbReference type="ARBA" id="ARBA00022490"/>
    </source>
</evidence>
<evidence type="ECO:0000313" key="16">
    <source>
        <dbReference type="Proteomes" id="UP000838748"/>
    </source>
</evidence>
<comment type="similarity">
    <text evidence="10">Belongs to the MurCDEF family. MurF subfamily.</text>
</comment>
<feature type="domain" description="Mur ligase C-terminal" evidence="13">
    <location>
        <begin position="316"/>
        <end position="436"/>
    </location>
</feature>